<dbReference type="InterPro" id="IPR012338">
    <property type="entry name" value="Beta-lactam/transpept-like"/>
</dbReference>
<dbReference type="Gene3D" id="3.40.710.10">
    <property type="entry name" value="DD-peptidase/beta-lactamase superfamily"/>
    <property type="match status" value="2"/>
</dbReference>
<keyword evidence="4" id="KW-0645">Protease</keyword>
<evidence type="ECO:0000256" key="1">
    <source>
        <dbReference type="ARBA" id="ARBA00006096"/>
    </source>
</evidence>
<keyword evidence="2 4" id="KW-0378">Hydrolase</keyword>
<dbReference type="SUPFAM" id="SSF56601">
    <property type="entry name" value="beta-lactamase/transpeptidase-like"/>
    <property type="match status" value="1"/>
</dbReference>
<keyword evidence="4" id="KW-0121">Carboxypeptidase</keyword>
<dbReference type="EC" id="3.4.16.4" evidence="4"/>
<dbReference type="PANTHER" id="PTHR30023">
    <property type="entry name" value="D-ALANYL-D-ALANINE CARBOXYPEPTIDASE"/>
    <property type="match status" value="1"/>
</dbReference>
<dbReference type="Gene3D" id="3.50.80.20">
    <property type="entry name" value="D-Ala-D-Ala carboxypeptidase C, peptidase S13"/>
    <property type="match status" value="1"/>
</dbReference>
<feature type="signal peptide" evidence="3">
    <location>
        <begin position="1"/>
        <end position="33"/>
    </location>
</feature>
<keyword evidence="5" id="KW-1185">Reference proteome</keyword>
<keyword evidence="3" id="KW-0732">Signal</keyword>
<organism evidence="4 5">
    <name type="scientific">Anaeromyxobacter dehalogenans (strain ATCC BAA-258 / DSM 21875 / 2CP-1)</name>
    <dbReference type="NCBI Taxonomy" id="455488"/>
    <lineage>
        <taxon>Bacteria</taxon>
        <taxon>Pseudomonadati</taxon>
        <taxon>Myxococcota</taxon>
        <taxon>Myxococcia</taxon>
        <taxon>Myxococcales</taxon>
        <taxon>Cystobacterineae</taxon>
        <taxon>Anaeromyxobacteraceae</taxon>
        <taxon>Anaeromyxobacter</taxon>
    </lineage>
</organism>
<evidence type="ECO:0000256" key="3">
    <source>
        <dbReference type="SAM" id="SignalP"/>
    </source>
</evidence>
<dbReference type="PANTHER" id="PTHR30023:SF0">
    <property type="entry name" value="PENICILLIN-SENSITIVE CARBOXYPEPTIDASE A"/>
    <property type="match status" value="1"/>
</dbReference>
<dbReference type="PRINTS" id="PR00922">
    <property type="entry name" value="DADACBPTASE3"/>
</dbReference>
<name>B8J8I7_ANAD2</name>
<sequence length="743" mass="77136">MQPTVPSSSRPLFPPALLAAALAAAVVPAAALAAPPPPVPTADAPSREAARALTAIVDGSPLAGARVGILVSAIDTGEVVYARDPDVLLNPASNVKLVTSAAALARLGPEYRFATEVLAEPKGGAARALYVRGKGDPSIVTERLWAMAGDLQHLGVKRVGELVVDEGFFDGERTGPGYDQEEGDRAYLAPAGALSLNFNAVAVHVGPGDRRGARGRVELEPASDYLEIENRTTTVRAGSPRRVIIESVARGGKQRIVVKGRVPLGSRVQPQWRRIEDPALYLGHTLARLLELRGVKVGKVRAGATPEGARLVLVAQSDPLGELVRRLNKTSNNFVAEQLLKTLGAEVKGAPGTWPKGVQVVEEFLAEAGVPRGTYVMKNGSGLNDTNRFSARQLVTLLRAMYARFPLQPEYLSSLPVAGRDGTIRWRMEGTEAAGRLRAKTGTLENVTSLSGYVEDGAHRTLAFAVLVNDYPGRSAGVRRAVDALGAALAASGGPPAGLAAAVAQGKEPGPAAVVPVAATLDLARSAQPYYALARTGDPRNEPFLRGALRAESDPALRLAIAEAVYLSDPEGEAARRSFLDQVTPDARVLGRLWSALGTEEPPPVVPSLAELAGEGVPEALAKLVELAPAAALDGALAARLAEALAGVAASAPDELVQALRAARASDADAAVGALGAGLARSDEREHPFPPALAALAGRQDELGAYARTLGPRLEEARHAAEAVRAAPALVPVGGTVVPASGR</sequence>
<dbReference type="GO" id="GO:0006508">
    <property type="term" value="P:proteolysis"/>
    <property type="evidence" value="ECO:0007669"/>
    <property type="project" value="InterPro"/>
</dbReference>
<evidence type="ECO:0000313" key="4">
    <source>
        <dbReference type="EMBL" id="ACL67273.1"/>
    </source>
</evidence>
<evidence type="ECO:0000256" key="2">
    <source>
        <dbReference type="ARBA" id="ARBA00022801"/>
    </source>
</evidence>
<feature type="chain" id="PRO_5002872403" evidence="3">
    <location>
        <begin position="34"/>
        <end position="743"/>
    </location>
</feature>
<accession>B8J8I7</accession>
<dbReference type="KEGG" id="acp:A2cp1_3950"/>
<dbReference type="EMBL" id="CP001359">
    <property type="protein sequence ID" value="ACL67273.1"/>
    <property type="molecule type" value="Genomic_DNA"/>
</dbReference>
<dbReference type="NCBIfam" id="TIGR00666">
    <property type="entry name" value="PBP4"/>
    <property type="match status" value="1"/>
</dbReference>
<protein>
    <submittedName>
        <fullName evidence="4">D-alanyl-D-alanine carboxypeptidase/D-alanyl-D-alanine-endopeptidase</fullName>
        <ecNumber evidence="4">3.4.16.4</ecNumber>
    </submittedName>
</protein>
<dbReference type="InterPro" id="IPR000667">
    <property type="entry name" value="Peptidase_S13"/>
</dbReference>
<dbReference type="Pfam" id="PF02113">
    <property type="entry name" value="Peptidase_S13"/>
    <property type="match status" value="1"/>
</dbReference>
<evidence type="ECO:0000313" key="5">
    <source>
        <dbReference type="Proteomes" id="UP000007089"/>
    </source>
</evidence>
<dbReference type="Proteomes" id="UP000007089">
    <property type="component" value="Chromosome"/>
</dbReference>
<gene>
    <name evidence="4" type="ordered locus">A2cp1_3950</name>
</gene>
<dbReference type="GO" id="GO:0009002">
    <property type="term" value="F:serine-type D-Ala-D-Ala carboxypeptidase activity"/>
    <property type="evidence" value="ECO:0007669"/>
    <property type="project" value="UniProtKB-EC"/>
</dbReference>
<dbReference type="GO" id="GO:0000270">
    <property type="term" value="P:peptidoglycan metabolic process"/>
    <property type="evidence" value="ECO:0007669"/>
    <property type="project" value="TreeGrafter"/>
</dbReference>
<dbReference type="AlphaFoldDB" id="B8J8I7"/>
<reference evidence="4" key="1">
    <citation type="submission" date="2009-01" db="EMBL/GenBank/DDBJ databases">
        <title>Complete sequence of Anaeromyxobacter dehalogenans 2CP-1.</title>
        <authorList>
            <consortium name="US DOE Joint Genome Institute"/>
            <person name="Lucas S."/>
            <person name="Copeland A."/>
            <person name="Lapidus A."/>
            <person name="Glavina del Rio T."/>
            <person name="Dalin E."/>
            <person name="Tice H."/>
            <person name="Bruce D."/>
            <person name="Goodwin L."/>
            <person name="Pitluck S."/>
            <person name="Saunders E."/>
            <person name="Brettin T."/>
            <person name="Detter J.C."/>
            <person name="Han C."/>
            <person name="Larimer F."/>
            <person name="Land M."/>
            <person name="Hauser L."/>
            <person name="Kyrpides N."/>
            <person name="Ovchinnikova G."/>
            <person name="Beliaev A.S."/>
            <person name="Richardson P."/>
        </authorList>
    </citation>
    <scope>NUCLEOTIDE SEQUENCE</scope>
    <source>
        <strain evidence="4">2CP-1</strain>
    </source>
</reference>
<dbReference type="HOGENOM" id="CLU_372934_0_0_7"/>
<proteinExistence type="inferred from homology"/>
<comment type="similarity">
    <text evidence="1">Belongs to the peptidase S13 family.</text>
</comment>